<organism evidence="6 7">
    <name type="scientific">Halomarina rubra</name>
    <dbReference type="NCBI Taxonomy" id="2071873"/>
    <lineage>
        <taxon>Archaea</taxon>
        <taxon>Methanobacteriati</taxon>
        <taxon>Methanobacteriota</taxon>
        <taxon>Stenosarchaea group</taxon>
        <taxon>Halobacteria</taxon>
        <taxon>Halobacteriales</taxon>
        <taxon>Natronomonadaceae</taxon>
        <taxon>Halomarina</taxon>
    </lineage>
</organism>
<dbReference type="GO" id="GO:0016787">
    <property type="term" value="F:hydrolase activity"/>
    <property type="evidence" value="ECO:0007669"/>
    <property type="project" value="UniProtKB-KW"/>
</dbReference>
<evidence type="ECO:0000313" key="7">
    <source>
        <dbReference type="Proteomes" id="UP001597187"/>
    </source>
</evidence>
<dbReference type="AlphaFoldDB" id="A0ABD6ARE7"/>
<keyword evidence="7" id="KW-1185">Reference proteome</keyword>
<dbReference type="Pfam" id="PF00884">
    <property type="entry name" value="Sulfatase"/>
    <property type="match status" value="1"/>
</dbReference>
<dbReference type="InterPro" id="IPR017850">
    <property type="entry name" value="Alkaline_phosphatase_core_sf"/>
</dbReference>
<dbReference type="EMBL" id="JBHUDC010000002">
    <property type="protein sequence ID" value="MFD1511906.1"/>
    <property type="molecule type" value="Genomic_DNA"/>
</dbReference>
<keyword evidence="3 6" id="KW-0378">Hydrolase</keyword>
<comment type="caution">
    <text evidence="6">The sequence shown here is derived from an EMBL/GenBank/DDBJ whole genome shotgun (WGS) entry which is preliminary data.</text>
</comment>
<dbReference type="InterPro" id="IPR024607">
    <property type="entry name" value="Sulfatase_CS"/>
</dbReference>
<feature type="domain" description="Sulfatase N-terminal" evidence="5">
    <location>
        <begin position="13"/>
        <end position="406"/>
    </location>
</feature>
<dbReference type="CDD" id="cd16025">
    <property type="entry name" value="PAS_like"/>
    <property type="match status" value="1"/>
</dbReference>
<dbReference type="SUPFAM" id="SSF53649">
    <property type="entry name" value="Alkaline phosphatase-like"/>
    <property type="match status" value="1"/>
</dbReference>
<evidence type="ECO:0000313" key="6">
    <source>
        <dbReference type="EMBL" id="MFD1511906.1"/>
    </source>
</evidence>
<gene>
    <name evidence="6" type="ORF">ACFSBT_01265</name>
</gene>
<evidence type="ECO:0000256" key="3">
    <source>
        <dbReference type="ARBA" id="ARBA00022801"/>
    </source>
</evidence>
<comment type="similarity">
    <text evidence="1">Belongs to the sulfatase family.</text>
</comment>
<reference evidence="6 7" key="1">
    <citation type="journal article" date="2019" name="Int. J. Syst. Evol. Microbiol.">
        <title>The Global Catalogue of Microorganisms (GCM) 10K type strain sequencing project: providing services to taxonomists for standard genome sequencing and annotation.</title>
        <authorList>
            <consortium name="The Broad Institute Genomics Platform"/>
            <consortium name="The Broad Institute Genome Sequencing Center for Infectious Disease"/>
            <person name="Wu L."/>
            <person name="Ma J."/>
        </authorList>
    </citation>
    <scope>NUCLEOTIDE SEQUENCE [LARGE SCALE GENOMIC DNA]</scope>
    <source>
        <strain evidence="6 7">CGMCC 1.12563</strain>
    </source>
</reference>
<dbReference type="GO" id="GO:0046872">
    <property type="term" value="F:metal ion binding"/>
    <property type="evidence" value="ECO:0007669"/>
    <property type="project" value="UniProtKB-KW"/>
</dbReference>
<accession>A0ABD6ARE7</accession>
<dbReference type="Proteomes" id="UP001597187">
    <property type="component" value="Unassembled WGS sequence"/>
</dbReference>
<proteinExistence type="inferred from homology"/>
<dbReference type="RefSeq" id="WP_305794312.1">
    <property type="nucleotide sequence ID" value="NZ_JALXFV010000002.1"/>
</dbReference>
<dbReference type="EC" id="3.1.6.-" evidence="6"/>
<evidence type="ECO:0000256" key="2">
    <source>
        <dbReference type="ARBA" id="ARBA00022723"/>
    </source>
</evidence>
<name>A0ABD6ARE7_9EURY</name>
<dbReference type="PANTHER" id="PTHR42693">
    <property type="entry name" value="ARYLSULFATASE FAMILY MEMBER"/>
    <property type="match status" value="1"/>
</dbReference>
<dbReference type="PROSITE" id="PS00149">
    <property type="entry name" value="SULFATASE_2"/>
    <property type="match status" value="1"/>
</dbReference>
<keyword evidence="4" id="KW-0106">Calcium</keyword>
<dbReference type="PANTHER" id="PTHR42693:SF53">
    <property type="entry name" value="ENDO-4-O-SULFATASE"/>
    <property type="match status" value="1"/>
</dbReference>
<keyword evidence="2" id="KW-0479">Metal-binding</keyword>
<evidence type="ECO:0000256" key="4">
    <source>
        <dbReference type="ARBA" id="ARBA00022837"/>
    </source>
</evidence>
<dbReference type="InterPro" id="IPR050738">
    <property type="entry name" value="Sulfatase"/>
</dbReference>
<dbReference type="InterPro" id="IPR000917">
    <property type="entry name" value="Sulfatase_N"/>
</dbReference>
<dbReference type="FunFam" id="3.40.720.10:FF:000047">
    <property type="entry name" value="Arylsulfatase"/>
    <property type="match status" value="1"/>
</dbReference>
<sequence>MASDHGNGRETAPNIVLVMADDMGYSDIGCYGSEIQTPTLDGLAADGQRFTQFYNCARCCPTRASLLTGQYPHKAGMGWMTAKDLGTQEYAGDLNDQCVTIPEVLSEQGYATYMSGKWHLTRSEYVAADASKHNWPLQRGFDRFYGTISGANNYFSPSDLTRGNDRLDPPEEGYYYTDAISDEAAQFVRDHDADQADDPFFLYVAYTAPHWPLNAKAEDIERYEAQYLAGWDDLRQARYERLIEEGIIDSAWPLSLGDSKDWADLDTETKEQMARKMAIYAAQVDAMDQGIGRLVDTLSETGQLDDTLFLFLSDNGGCAEGGPYGWDGPMGAEAEAGHDMTPISSYGRYWANLSNTPFRRYKHWVHEGGIATPLIAHWPNGIVSDSDLITDVGHVVDVMATCLDVAEATYPDHRNGTDIRPLDGTSLWPAFDGEGLDRKPLFWEHEANRAVRTDRWKLVSKGENGRWELYDMDADRTELDDRSAEFPDIVEDLGEQWEAFAERIGAYPLDGRTHHERMEETSEHLEH</sequence>
<dbReference type="Gene3D" id="3.30.1120.10">
    <property type="match status" value="1"/>
</dbReference>
<dbReference type="Gene3D" id="3.40.720.10">
    <property type="entry name" value="Alkaline Phosphatase, subunit A"/>
    <property type="match status" value="1"/>
</dbReference>
<protein>
    <submittedName>
        <fullName evidence="6">Arylsulfatase</fullName>
        <ecNumber evidence="6">3.1.6.-</ecNumber>
    </submittedName>
</protein>
<evidence type="ECO:0000256" key="1">
    <source>
        <dbReference type="ARBA" id="ARBA00008779"/>
    </source>
</evidence>
<evidence type="ECO:0000259" key="5">
    <source>
        <dbReference type="Pfam" id="PF00884"/>
    </source>
</evidence>